<dbReference type="AlphaFoldDB" id="A0A7S1X2C4"/>
<feature type="region of interest" description="Disordered" evidence="1">
    <location>
        <begin position="132"/>
        <end position="154"/>
    </location>
</feature>
<reference evidence="2" key="1">
    <citation type="submission" date="2021-01" db="EMBL/GenBank/DDBJ databases">
        <authorList>
            <person name="Corre E."/>
            <person name="Pelletier E."/>
            <person name="Niang G."/>
            <person name="Scheremetjew M."/>
            <person name="Finn R."/>
            <person name="Kale V."/>
            <person name="Holt S."/>
            <person name="Cochrane G."/>
            <person name="Meng A."/>
            <person name="Brown T."/>
            <person name="Cohen L."/>
        </authorList>
    </citation>
    <scope>NUCLEOTIDE SEQUENCE</scope>
    <source>
        <strain evidence="2">PLY429</strain>
    </source>
</reference>
<feature type="region of interest" description="Disordered" evidence="1">
    <location>
        <begin position="170"/>
        <end position="189"/>
    </location>
</feature>
<name>A0A7S1X2C4_9CHLO</name>
<accession>A0A7S1X2C4</accession>
<evidence type="ECO:0000256" key="1">
    <source>
        <dbReference type="SAM" id="MobiDB-lite"/>
    </source>
</evidence>
<organism evidence="2">
    <name type="scientific">Tetraselmis chuii</name>
    <dbReference type="NCBI Taxonomy" id="63592"/>
    <lineage>
        <taxon>Eukaryota</taxon>
        <taxon>Viridiplantae</taxon>
        <taxon>Chlorophyta</taxon>
        <taxon>core chlorophytes</taxon>
        <taxon>Chlorodendrophyceae</taxon>
        <taxon>Chlorodendrales</taxon>
        <taxon>Chlorodendraceae</taxon>
        <taxon>Tetraselmis</taxon>
    </lineage>
</organism>
<sequence length="189" mass="21334">MDFHGGHDVADWAGTRKQFTKPAECNEWNFLKGAGPSAPQSAVNEEHRFRPAPFKSNWNRKKPEEAIKQYDEGLAKETVKSTRNEGYKQIRHDHLDNWNTKNRFNPITGQELDASTGTWRAAQDPWSHQRMGLKAVQPPGPNPESVAAKQAAAEARRNLRAERIATDGLTASQRIRTSSVRDNFDPSNM</sequence>
<evidence type="ECO:0000313" key="2">
    <source>
        <dbReference type="EMBL" id="CAD9204398.1"/>
    </source>
</evidence>
<gene>
    <name evidence="2" type="ORF">TCHU04912_LOCUS6633</name>
</gene>
<protein>
    <submittedName>
        <fullName evidence="2">Uncharacterized protein</fullName>
    </submittedName>
</protein>
<proteinExistence type="predicted"/>
<dbReference type="EMBL" id="HBGG01012971">
    <property type="protein sequence ID" value="CAD9204398.1"/>
    <property type="molecule type" value="Transcribed_RNA"/>
</dbReference>
<feature type="region of interest" description="Disordered" evidence="1">
    <location>
        <begin position="32"/>
        <end position="60"/>
    </location>
</feature>